<comment type="caution">
    <text evidence="3">The sequence shown here is derived from an EMBL/GenBank/DDBJ whole genome shotgun (WGS) entry which is preliminary data.</text>
</comment>
<dbReference type="Proteomes" id="UP000245865">
    <property type="component" value="Unassembled WGS sequence"/>
</dbReference>
<accession>A0A316JDJ3</accession>
<dbReference type="Gene3D" id="1.10.287.1490">
    <property type="match status" value="1"/>
</dbReference>
<feature type="transmembrane region" description="Helical" evidence="2">
    <location>
        <begin position="6"/>
        <end position="27"/>
    </location>
</feature>
<sequence>MIQSALIFILGVLVAVFVVILLGPSVWRRAVFLARRQIVAELPVSLAEIRADRDGLRAEHAVMVSKVEQKLKEERHKTCEQQIRLGHQYDELKRIPLLESDIAQLAQELAEGRKALEATILERDAAAEKTEIVEAEGERLQNHLSVLQELSDTLRIEISAKEADYARLSNELGEMRRERKSASARHNEVSTQLTATQTELKSEKRRNSELQQKLDRLMAELSDAQEKLEHHMRNSSGSLEGVQATKEISSQNAALREEMAALAARMVAATAEKEGAGSPIHALVKEQAVTKKGQRKKPASKSLASRIRDLQ</sequence>
<feature type="region of interest" description="Disordered" evidence="1">
    <location>
        <begin position="286"/>
        <end position="311"/>
    </location>
</feature>
<dbReference type="AlphaFoldDB" id="A0A316JDJ3"/>
<feature type="region of interest" description="Disordered" evidence="1">
    <location>
        <begin position="176"/>
        <end position="208"/>
    </location>
</feature>
<dbReference type="EMBL" id="QGDB01000005">
    <property type="protein sequence ID" value="PWL17133.1"/>
    <property type="molecule type" value="Genomic_DNA"/>
</dbReference>
<evidence type="ECO:0000313" key="3">
    <source>
        <dbReference type="EMBL" id="PWL17133.1"/>
    </source>
</evidence>
<gene>
    <name evidence="3" type="ORF">DKP76_13985</name>
</gene>
<protein>
    <submittedName>
        <fullName evidence="3">Uncharacterized protein</fullName>
    </submittedName>
</protein>
<reference evidence="3 4" key="1">
    <citation type="submission" date="2018-05" db="EMBL/GenBank/DDBJ databases">
        <title>Comparative genomic sequence analysis between strain HN4 and CCM 8460T (Falsochrobactrum ovis) will provide more evidence to prove that HN4 is a new species of Falsochrobactrum.</title>
        <authorList>
            <person name="Lyu W."/>
            <person name="Sun L."/>
            <person name="Yao L."/>
        </authorList>
    </citation>
    <scope>NUCLEOTIDE SEQUENCE [LARGE SCALE GENOMIC DNA]</scope>
    <source>
        <strain evidence="3 4">HN4</strain>
    </source>
</reference>
<keyword evidence="2" id="KW-1133">Transmembrane helix</keyword>
<proteinExistence type="predicted"/>
<evidence type="ECO:0000313" key="4">
    <source>
        <dbReference type="Proteomes" id="UP000245865"/>
    </source>
</evidence>
<dbReference type="OrthoDB" id="7826912at2"/>
<keyword evidence="2" id="KW-0472">Membrane</keyword>
<evidence type="ECO:0000256" key="1">
    <source>
        <dbReference type="SAM" id="MobiDB-lite"/>
    </source>
</evidence>
<keyword evidence="4" id="KW-1185">Reference proteome</keyword>
<keyword evidence="2" id="KW-0812">Transmembrane</keyword>
<evidence type="ECO:0000256" key="2">
    <source>
        <dbReference type="SAM" id="Phobius"/>
    </source>
</evidence>
<name>A0A316JDJ3_9HYPH</name>
<feature type="compositionally biased region" description="Basic and acidic residues" evidence="1">
    <location>
        <begin position="176"/>
        <end position="188"/>
    </location>
</feature>
<organism evidence="3 4">
    <name type="scientific">Falsochrobactrum shanghaiense</name>
    <dbReference type="NCBI Taxonomy" id="2201899"/>
    <lineage>
        <taxon>Bacteria</taxon>
        <taxon>Pseudomonadati</taxon>
        <taxon>Pseudomonadota</taxon>
        <taxon>Alphaproteobacteria</taxon>
        <taxon>Hyphomicrobiales</taxon>
        <taxon>Brucellaceae</taxon>
        <taxon>Falsochrobactrum</taxon>
    </lineage>
</organism>
<feature type="compositionally biased region" description="Polar residues" evidence="1">
    <location>
        <begin position="189"/>
        <end position="199"/>
    </location>
</feature>